<dbReference type="Pfam" id="PF01656">
    <property type="entry name" value="CbiA"/>
    <property type="match status" value="1"/>
</dbReference>
<dbReference type="Pfam" id="PF07685">
    <property type="entry name" value="GATase_3"/>
    <property type="match status" value="1"/>
</dbReference>
<dbReference type="NCBIfam" id="TIGR00313">
    <property type="entry name" value="cobQ"/>
    <property type="match status" value="1"/>
</dbReference>
<dbReference type="SUPFAM" id="SSF52317">
    <property type="entry name" value="Class I glutamine amidotransferase-like"/>
    <property type="match status" value="1"/>
</dbReference>
<evidence type="ECO:0000313" key="7">
    <source>
        <dbReference type="EMBL" id="SPP63984.1"/>
    </source>
</evidence>
<feature type="active site" description="Nucleophile" evidence="4">
    <location>
        <position position="337"/>
    </location>
</feature>
<dbReference type="InParanoid" id="A0A330L2W6"/>
<dbReference type="Gene3D" id="3.40.50.300">
    <property type="entry name" value="P-loop containing nucleotide triphosphate hydrolases"/>
    <property type="match status" value="1"/>
</dbReference>
<dbReference type="Proteomes" id="UP000248168">
    <property type="component" value="Unassembled WGS sequence"/>
</dbReference>
<dbReference type="CDD" id="cd05389">
    <property type="entry name" value="CobQ_N"/>
    <property type="match status" value="1"/>
</dbReference>
<dbReference type="AlphaFoldDB" id="A0A330L2W6"/>
<gene>
    <name evidence="4 7" type="primary">cobQ</name>
    <name evidence="7" type="ORF">NITLEN_11070</name>
</gene>
<dbReference type="InterPro" id="IPR033949">
    <property type="entry name" value="CobQ_GATase1"/>
</dbReference>
<dbReference type="InterPro" id="IPR029062">
    <property type="entry name" value="Class_I_gatase-like"/>
</dbReference>
<dbReference type="NCBIfam" id="NF001989">
    <property type="entry name" value="PRK00784.1"/>
    <property type="match status" value="1"/>
</dbReference>
<comment type="similarity">
    <text evidence="4">Belongs to the CobB/CobQ family. CobQ subfamily.</text>
</comment>
<comment type="pathway">
    <text evidence="1 4">Cofactor biosynthesis; adenosylcobalamin biosynthesis.</text>
</comment>
<protein>
    <recommendedName>
        <fullName evidence="4">Cobyric acid synthase</fullName>
    </recommendedName>
</protein>
<dbReference type="PANTHER" id="PTHR21343:SF1">
    <property type="entry name" value="COBYRIC ACID SYNTHASE"/>
    <property type="match status" value="1"/>
</dbReference>
<dbReference type="PROSITE" id="PS51273">
    <property type="entry name" value="GATASE_TYPE_1"/>
    <property type="match status" value="1"/>
</dbReference>
<reference evidence="8" key="1">
    <citation type="submission" date="2018-04" db="EMBL/GenBank/DDBJ databases">
        <authorList>
            <person name="Lucker S."/>
            <person name="Sakoula D."/>
        </authorList>
    </citation>
    <scope>NUCLEOTIDE SEQUENCE [LARGE SCALE GENOMIC DNA]</scope>
</reference>
<dbReference type="GO" id="GO:0009236">
    <property type="term" value="P:cobalamin biosynthetic process"/>
    <property type="evidence" value="ECO:0007669"/>
    <property type="project" value="UniProtKB-UniRule"/>
</dbReference>
<evidence type="ECO:0000259" key="5">
    <source>
        <dbReference type="Pfam" id="PF01656"/>
    </source>
</evidence>
<dbReference type="Gene3D" id="3.40.50.880">
    <property type="match status" value="1"/>
</dbReference>
<dbReference type="InterPro" id="IPR002586">
    <property type="entry name" value="CobQ/CobB/MinD/ParA_Nub-bd_dom"/>
</dbReference>
<organism evidence="7 8">
    <name type="scientific">Nitrospira lenta</name>
    <dbReference type="NCBI Taxonomy" id="1436998"/>
    <lineage>
        <taxon>Bacteria</taxon>
        <taxon>Pseudomonadati</taxon>
        <taxon>Nitrospirota</taxon>
        <taxon>Nitrospiria</taxon>
        <taxon>Nitrospirales</taxon>
        <taxon>Nitrospiraceae</taxon>
        <taxon>Nitrospira</taxon>
    </lineage>
</organism>
<dbReference type="SUPFAM" id="SSF52540">
    <property type="entry name" value="P-loop containing nucleoside triphosphate hydrolases"/>
    <property type="match status" value="1"/>
</dbReference>
<dbReference type="HAMAP" id="MF_00028">
    <property type="entry name" value="CobQ"/>
    <property type="match status" value="1"/>
</dbReference>
<dbReference type="InterPro" id="IPR011698">
    <property type="entry name" value="GATase_3"/>
</dbReference>
<dbReference type="GO" id="GO:0015420">
    <property type="term" value="F:ABC-type vitamin B12 transporter activity"/>
    <property type="evidence" value="ECO:0007669"/>
    <property type="project" value="UniProtKB-UniRule"/>
</dbReference>
<dbReference type="EMBL" id="OUNR01000001">
    <property type="protein sequence ID" value="SPP63984.1"/>
    <property type="molecule type" value="Genomic_DNA"/>
</dbReference>
<dbReference type="InterPro" id="IPR004459">
    <property type="entry name" value="CobQ_synth"/>
</dbReference>
<dbReference type="GO" id="GO:0003824">
    <property type="term" value="F:catalytic activity"/>
    <property type="evidence" value="ECO:0007669"/>
    <property type="project" value="InterPro"/>
</dbReference>
<accession>A0A330L2W6</accession>
<dbReference type="CDD" id="cd01750">
    <property type="entry name" value="GATase1_CobQ"/>
    <property type="match status" value="1"/>
</dbReference>
<keyword evidence="2 4" id="KW-0169">Cobalamin biosynthesis</keyword>
<feature type="domain" description="CobQ/CobB/MinD/ParA nucleotide binding" evidence="5">
    <location>
        <begin position="8"/>
        <end position="238"/>
    </location>
</feature>
<evidence type="ECO:0000313" key="8">
    <source>
        <dbReference type="Proteomes" id="UP000248168"/>
    </source>
</evidence>
<feature type="domain" description="CobB/CobQ-like glutamine amidotransferase" evidence="6">
    <location>
        <begin position="258"/>
        <end position="456"/>
    </location>
</feature>
<evidence type="ECO:0000256" key="4">
    <source>
        <dbReference type="HAMAP-Rule" id="MF_00028"/>
    </source>
</evidence>
<dbReference type="InterPro" id="IPR047045">
    <property type="entry name" value="CobQ_N"/>
</dbReference>
<evidence type="ECO:0000256" key="3">
    <source>
        <dbReference type="ARBA" id="ARBA00022962"/>
    </source>
</evidence>
<dbReference type="PANTHER" id="PTHR21343">
    <property type="entry name" value="DETHIOBIOTIN SYNTHETASE"/>
    <property type="match status" value="1"/>
</dbReference>
<dbReference type="PROSITE" id="PS51274">
    <property type="entry name" value="GATASE_COBBQ"/>
    <property type="match status" value="1"/>
</dbReference>
<evidence type="ECO:0000256" key="1">
    <source>
        <dbReference type="ARBA" id="ARBA00004953"/>
    </source>
</evidence>
<evidence type="ECO:0000256" key="2">
    <source>
        <dbReference type="ARBA" id="ARBA00022573"/>
    </source>
</evidence>
<dbReference type="InterPro" id="IPR027417">
    <property type="entry name" value="P-loop_NTPase"/>
</dbReference>
<dbReference type="UniPathway" id="UPA00148"/>
<keyword evidence="8" id="KW-1185">Reference proteome</keyword>
<sequence>MSGLAPTIMVQGTASSAGKSLLVTALCRFFRREGLRVAPFKSQNMSLNSAVTIDGLEIGRAQAVQAEASGILSCVDMNPILLKPEGDRRSQVVVLGKSIGSMLATEYHEYKPRLTTVIAESLTRLRSNYDLVVIEGAGSPAEINLKDRDIVNMHVAKLADAPVILVGDIDRGGVFASFVGTMELLEPDERDRIAAFVVNKFRGDLALLTPGLEFLSERTGKPVLGVVPYIKDLRIADEDSVSLEARLARRRPSQQELDVVVVRVPHLSNYDDVEALEHEAGVVVRFVEQPDEVAGADLVILPGSKSTVADLAWLRASGFAGAIEARAREGGPLLGVCGGCQMLGEMIDDPHGVESAEPHVRGLGLLALRTHFEQEKVTAQVLARVRCPSFLTDGVGLEEAVHGYEIHMGMVVPHNQQASPFEIQSRNGRTKVRSDGALSSDGMVVGTMLHGLFENEVIRARTLSFLRRRKGIFAGDIIRCIPTKQDEYDRLGAVVRGHLDCELLWRLTGRCPVLPR</sequence>
<name>A0A330L2W6_9BACT</name>
<proteinExistence type="inferred from homology"/>
<keyword evidence="3 4" id="KW-0315">Glutamine amidotransferase</keyword>
<evidence type="ECO:0000259" key="6">
    <source>
        <dbReference type="Pfam" id="PF07685"/>
    </source>
</evidence>
<feature type="active site" evidence="4">
    <location>
        <position position="450"/>
    </location>
</feature>
<comment type="function">
    <text evidence="4">Catalyzes amidations at positions B, D, E, and G on adenosylcobyrinic A,C-diamide. NH(2) groups are provided by glutamine, and one molecule of ATP is hydrogenolyzed for each amidation.</text>
</comment>